<dbReference type="Gene3D" id="3.10.520.10">
    <property type="entry name" value="ApbE-like domains"/>
    <property type="match status" value="1"/>
</dbReference>
<comment type="cofactor">
    <cofactor evidence="12">
        <name>Mg(2+)</name>
        <dbReference type="ChEBI" id="CHEBI:18420"/>
    </cofactor>
    <cofactor evidence="12">
        <name>Mn(2+)</name>
        <dbReference type="ChEBI" id="CHEBI:29035"/>
    </cofactor>
    <text evidence="12">Magnesium. Can also use manganese.</text>
</comment>
<dbReference type="PIRSF" id="PIRSF006268">
    <property type="entry name" value="ApbE"/>
    <property type="match status" value="1"/>
</dbReference>
<keyword evidence="7 11" id="KW-0274">FAD</keyword>
<dbReference type="AlphaFoldDB" id="A0AA37WKA9"/>
<dbReference type="Proteomes" id="UP001156870">
    <property type="component" value="Unassembled WGS sequence"/>
</dbReference>
<evidence type="ECO:0000256" key="4">
    <source>
        <dbReference type="ARBA" id="ARBA00022630"/>
    </source>
</evidence>
<keyword evidence="14" id="KW-1185">Reference proteome</keyword>
<dbReference type="PANTHER" id="PTHR30040:SF2">
    <property type="entry name" value="FAD:PROTEIN FMN TRANSFERASE"/>
    <property type="match status" value="1"/>
</dbReference>
<keyword evidence="8 11" id="KW-0460">Magnesium</keyword>
<keyword evidence="6 11" id="KW-0479">Metal-binding</keyword>
<dbReference type="EC" id="2.7.1.180" evidence="2 11"/>
<keyword evidence="5 11" id="KW-0808">Transferase</keyword>
<evidence type="ECO:0000256" key="10">
    <source>
        <dbReference type="ARBA" id="ARBA00048540"/>
    </source>
</evidence>
<sequence>MIEKLTPHRFSFTAMASPCALHLYSSSQEYAKSVADKVIEEIRRFEKKYSRYQPDSVVTKINESAGKQAITVDVETAALLNYANVTWAESDGLFDITSGCLRRIWNFKEKIIPSQEIIEQTLANIGWEHIQWSGSELYLPIVGMELDFGGFGKEYAADIAGSLCRKAGIEHGLIDLGGDLVAIGPHPDGSAWKVGIRNPNQPGQAATIVELYQGGLATSGDYERGFSLNGRYYSHILNPKTGWPVEGFASVTVIADQALIAGTATTVAMLKGIEKGKAWLEELKVKHLCIERR</sequence>
<evidence type="ECO:0000256" key="5">
    <source>
        <dbReference type="ARBA" id="ARBA00022679"/>
    </source>
</evidence>
<feature type="binding site" evidence="12">
    <location>
        <position position="150"/>
    </location>
    <ligand>
        <name>Mg(2+)</name>
        <dbReference type="ChEBI" id="CHEBI:18420"/>
    </ligand>
</feature>
<reference evidence="13 14" key="1">
    <citation type="journal article" date="2014" name="Int. J. Syst. Evol. Microbiol.">
        <title>Complete genome sequence of Corynebacterium casei LMG S-19264T (=DSM 44701T), isolated from a smear-ripened cheese.</title>
        <authorList>
            <consortium name="US DOE Joint Genome Institute (JGI-PGF)"/>
            <person name="Walter F."/>
            <person name="Albersmeier A."/>
            <person name="Kalinowski J."/>
            <person name="Ruckert C."/>
        </authorList>
    </citation>
    <scope>NUCLEOTIDE SEQUENCE [LARGE SCALE GENOMIC DNA]</scope>
    <source>
        <strain evidence="13 14">NBRC 110095</strain>
    </source>
</reference>
<gene>
    <name evidence="13" type="ORF">GCM10007877_00600</name>
</gene>
<evidence type="ECO:0000313" key="13">
    <source>
        <dbReference type="EMBL" id="GLS24349.1"/>
    </source>
</evidence>
<accession>A0AA37WKA9</accession>
<evidence type="ECO:0000256" key="9">
    <source>
        <dbReference type="ARBA" id="ARBA00031306"/>
    </source>
</evidence>
<comment type="similarity">
    <text evidence="1 11">Belongs to the ApbE family.</text>
</comment>
<dbReference type="Pfam" id="PF02424">
    <property type="entry name" value="ApbE"/>
    <property type="match status" value="1"/>
</dbReference>
<dbReference type="PANTHER" id="PTHR30040">
    <property type="entry name" value="THIAMINE BIOSYNTHESIS LIPOPROTEIN APBE"/>
    <property type="match status" value="1"/>
</dbReference>
<proteinExistence type="inferred from homology"/>
<evidence type="ECO:0000256" key="8">
    <source>
        <dbReference type="ARBA" id="ARBA00022842"/>
    </source>
</evidence>
<dbReference type="GO" id="GO:0016740">
    <property type="term" value="F:transferase activity"/>
    <property type="evidence" value="ECO:0007669"/>
    <property type="project" value="UniProtKB-UniRule"/>
</dbReference>
<organism evidence="13 14">
    <name type="scientific">Marinibactrum halimedae</name>
    <dbReference type="NCBI Taxonomy" id="1444977"/>
    <lineage>
        <taxon>Bacteria</taxon>
        <taxon>Pseudomonadati</taxon>
        <taxon>Pseudomonadota</taxon>
        <taxon>Gammaproteobacteria</taxon>
        <taxon>Cellvibrionales</taxon>
        <taxon>Cellvibrionaceae</taxon>
        <taxon>Marinibactrum</taxon>
    </lineage>
</organism>
<evidence type="ECO:0000313" key="14">
    <source>
        <dbReference type="Proteomes" id="UP001156870"/>
    </source>
</evidence>
<evidence type="ECO:0000256" key="7">
    <source>
        <dbReference type="ARBA" id="ARBA00022827"/>
    </source>
</evidence>
<evidence type="ECO:0000256" key="3">
    <source>
        <dbReference type="ARBA" id="ARBA00016337"/>
    </source>
</evidence>
<dbReference type="EMBL" id="BSPD01000002">
    <property type="protein sequence ID" value="GLS24349.1"/>
    <property type="molecule type" value="Genomic_DNA"/>
</dbReference>
<dbReference type="GO" id="GO:0046872">
    <property type="term" value="F:metal ion binding"/>
    <property type="evidence" value="ECO:0007669"/>
    <property type="project" value="UniProtKB-UniRule"/>
</dbReference>
<evidence type="ECO:0000256" key="1">
    <source>
        <dbReference type="ARBA" id="ARBA00008282"/>
    </source>
</evidence>
<feature type="binding site" evidence="12">
    <location>
        <position position="266"/>
    </location>
    <ligand>
        <name>Mg(2+)</name>
        <dbReference type="ChEBI" id="CHEBI:18420"/>
    </ligand>
</feature>
<dbReference type="InterPro" id="IPR024932">
    <property type="entry name" value="ApbE"/>
</dbReference>
<dbReference type="RefSeq" id="WP_232594854.1">
    <property type="nucleotide sequence ID" value="NZ_BSPD01000002.1"/>
</dbReference>
<name>A0AA37WKA9_9GAMM</name>
<dbReference type="SUPFAM" id="SSF143631">
    <property type="entry name" value="ApbE-like"/>
    <property type="match status" value="1"/>
</dbReference>
<dbReference type="InterPro" id="IPR003374">
    <property type="entry name" value="ApbE-like_sf"/>
</dbReference>
<protein>
    <recommendedName>
        <fullName evidence="3 11">FAD:protein FMN transferase</fullName>
        <ecNumber evidence="2 11">2.7.1.180</ecNumber>
    </recommendedName>
    <alternativeName>
        <fullName evidence="9 11">Flavin transferase</fullName>
    </alternativeName>
</protein>
<comment type="caution">
    <text evidence="13">The sequence shown here is derived from an EMBL/GenBank/DDBJ whole genome shotgun (WGS) entry which is preliminary data.</text>
</comment>
<evidence type="ECO:0000256" key="6">
    <source>
        <dbReference type="ARBA" id="ARBA00022723"/>
    </source>
</evidence>
<evidence type="ECO:0000256" key="2">
    <source>
        <dbReference type="ARBA" id="ARBA00011955"/>
    </source>
</evidence>
<comment type="catalytic activity">
    <reaction evidence="10 11">
        <text>L-threonyl-[protein] + FAD = FMN-L-threonyl-[protein] + AMP + H(+)</text>
        <dbReference type="Rhea" id="RHEA:36847"/>
        <dbReference type="Rhea" id="RHEA-COMP:11060"/>
        <dbReference type="Rhea" id="RHEA-COMP:11061"/>
        <dbReference type="ChEBI" id="CHEBI:15378"/>
        <dbReference type="ChEBI" id="CHEBI:30013"/>
        <dbReference type="ChEBI" id="CHEBI:57692"/>
        <dbReference type="ChEBI" id="CHEBI:74257"/>
        <dbReference type="ChEBI" id="CHEBI:456215"/>
        <dbReference type="EC" id="2.7.1.180"/>
    </reaction>
</comment>
<keyword evidence="4 11" id="KW-0285">Flavoprotein</keyword>
<evidence type="ECO:0000256" key="11">
    <source>
        <dbReference type="PIRNR" id="PIRNR006268"/>
    </source>
</evidence>
<evidence type="ECO:0000256" key="12">
    <source>
        <dbReference type="PIRSR" id="PIRSR006268-2"/>
    </source>
</evidence>